<reference evidence="1" key="1">
    <citation type="submission" date="2020-08" db="EMBL/GenBank/DDBJ databases">
        <title>Multicomponent nature underlies the extraordinary mechanical properties of spider dragline silk.</title>
        <authorList>
            <person name="Kono N."/>
            <person name="Nakamura H."/>
            <person name="Mori M."/>
            <person name="Yoshida Y."/>
            <person name="Ohtoshi R."/>
            <person name="Malay A.D."/>
            <person name="Moran D.A.P."/>
            <person name="Tomita M."/>
            <person name="Numata K."/>
            <person name="Arakawa K."/>
        </authorList>
    </citation>
    <scope>NUCLEOTIDE SEQUENCE</scope>
</reference>
<proteinExistence type="predicted"/>
<evidence type="ECO:0000313" key="2">
    <source>
        <dbReference type="Proteomes" id="UP000887159"/>
    </source>
</evidence>
<organism evidence="1 2">
    <name type="scientific">Trichonephila clavipes</name>
    <name type="common">Golden silk orbweaver</name>
    <name type="synonym">Nephila clavipes</name>
    <dbReference type="NCBI Taxonomy" id="2585209"/>
    <lineage>
        <taxon>Eukaryota</taxon>
        <taxon>Metazoa</taxon>
        <taxon>Ecdysozoa</taxon>
        <taxon>Arthropoda</taxon>
        <taxon>Chelicerata</taxon>
        <taxon>Arachnida</taxon>
        <taxon>Araneae</taxon>
        <taxon>Araneomorphae</taxon>
        <taxon>Entelegynae</taxon>
        <taxon>Araneoidea</taxon>
        <taxon>Nephilidae</taxon>
        <taxon>Trichonephila</taxon>
    </lineage>
</organism>
<accession>A0A8X6VXC3</accession>
<dbReference type="Proteomes" id="UP000887159">
    <property type="component" value="Unassembled WGS sequence"/>
</dbReference>
<name>A0A8X6VXC3_TRICX</name>
<dbReference type="EMBL" id="BMAU01021369">
    <property type="protein sequence ID" value="GFY24111.1"/>
    <property type="molecule type" value="Genomic_DNA"/>
</dbReference>
<protein>
    <submittedName>
        <fullName evidence="1">Uncharacterized protein</fullName>
    </submittedName>
</protein>
<sequence>MCNRHMPLNNKCLIRPVALLPPHSCALVISIETGSGFIAEDYTSPVGHSPACTMSVKIQLTFPMIRSMVSLLNGCVTACYSCIVQSSANGFSLIPSDVWKVVYGIKPILVTFLVKTWQLL</sequence>
<comment type="caution">
    <text evidence="1">The sequence shown here is derived from an EMBL/GenBank/DDBJ whole genome shotgun (WGS) entry which is preliminary data.</text>
</comment>
<keyword evidence="2" id="KW-1185">Reference proteome</keyword>
<gene>
    <name evidence="1" type="ORF">TNCV_1011641</name>
</gene>
<dbReference type="AlphaFoldDB" id="A0A8X6VXC3"/>
<evidence type="ECO:0000313" key="1">
    <source>
        <dbReference type="EMBL" id="GFY24111.1"/>
    </source>
</evidence>